<dbReference type="Gene3D" id="2.150.10.10">
    <property type="entry name" value="Serralysin-like metalloprotease, C-terminal"/>
    <property type="match status" value="2"/>
</dbReference>
<gene>
    <name evidence="3" type="ORF">GV832_21195</name>
</gene>
<sequence>MQMLVETRDLNPASGIILDSMFGGNLLFRYDALFGDDSNFSSVAAFLGVSALRYPGGTMTELNFDVNNPDSPPLGKNSSPDYVGVTEFLGYSVVSGRPVNMVIPTKGLYSGVANYNENTPREIDQDYAGQVLNFVRRLLTQGDSGIDALPDTPIASIEIGNEYWAGGKMTASEYGRVVNYLIPQIDALIDSLLPEGASRPEILVQVGCPLDPQFLDGMYSGMTYTERLKQSNINLLEEITDARAIEGIDGIVRHYYYSTESLYLEKNTWTMQSIDAVYKLWADAGYGDTDYYVTEWNLALSNTSQLGLRGASILIEQFSYMVEVGVDAAFAWPVQGFTTGLFQRNADGWHLSPIGAAFKLMSESLVGTEMLPYEIQNGPVELEAFGSESKVVLFVSSRQEVSQTVNIDISGILNEYVSAEAVRLGIPEGELVSNSNSIAVLSNINTENFLGGHNLQFTLKPFEVVRVVFQLPVGKELLGSASSDRLAGEMGADTIMGYFGDDTVTGGSGHDAIFSGAGNDKVSGDAGDDLVEGGGGNDFLRSGSGRDTLRGGDGQDTIFGGEKEAILHGGKGNDQLFGFKGADTLVGGFGRDMLIGGAGADSFVFDNLTPLYDSILDFNPREDTVVLAKEIFSTLGEGYLDAFELTTKTAAVANGLAKLIYDAEAKLVFFDRNGNGIDSTDSIVCHLVSALPLTAQDFLVL</sequence>
<dbReference type="GO" id="GO:0005576">
    <property type="term" value="C:extracellular region"/>
    <property type="evidence" value="ECO:0007669"/>
    <property type="project" value="UniProtKB-SubCell"/>
</dbReference>
<dbReference type="InterPro" id="IPR011049">
    <property type="entry name" value="Serralysin-like_metalloprot_C"/>
</dbReference>
<proteinExistence type="predicted"/>
<keyword evidence="2" id="KW-0964">Secreted</keyword>
<dbReference type="EMBL" id="JAABNR010000052">
    <property type="protein sequence ID" value="NBZ90101.1"/>
    <property type="molecule type" value="Genomic_DNA"/>
</dbReference>
<accession>A0AAE4YEV9</accession>
<dbReference type="GO" id="GO:0005509">
    <property type="term" value="F:calcium ion binding"/>
    <property type="evidence" value="ECO:0007669"/>
    <property type="project" value="InterPro"/>
</dbReference>
<evidence type="ECO:0000256" key="2">
    <source>
        <dbReference type="ARBA" id="ARBA00022525"/>
    </source>
</evidence>
<dbReference type="RefSeq" id="WP_168776879.1">
    <property type="nucleotide sequence ID" value="NZ_JAABNR010000052.1"/>
</dbReference>
<comment type="subcellular location">
    <subcellularLocation>
        <location evidence="1">Secreted</location>
    </subcellularLocation>
</comment>
<dbReference type="AlphaFoldDB" id="A0AAE4YEV9"/>
<organism evidence="3 4">
    <name type="scientific">Stagnihabitans tardus</name>
    <dbReference type="NCBI Taxonomy" id="2699202"/>
    <lineage>
        <taxon>Bacteria</taxon>
        <taxon>Pseudomonadati</taxon>
        <taxon>Pseudomonadota</taxon>
        <taxon>Alphaproteobacteria</taxon>
        <taxon>Rhodobacterales</taxon>
        <taxon>Paracoccaceae</taxon>
        <taxon>Stagnihabitans</taxon>
    </lineage>
</organism>
<dbReference type="InterPro" id="IPR050557">
    <property type="entry name" value="RTX_toxin/Mannuronan_C5-epim"/>
</dbReference>
<dbReference type="Gene3D" id="3.20.20.80">
    <property type="entry name" value="Glycosidases"/>
    <property type="match status" value="1"/>
</dbReference>
<reference evidence="3" key="1">
    <citation type="submission" date="2020-01" db="EMBL/GenBank/DDBJ databases">
        <authorList>
            <person name="Chen W.-M."/>
        </authorList>
    </citation>
    <scope>NUCLEOTIDE SEQUENCE</scope>
    <source>
        <strain evidence="3">CYK-10</strain>
    </source>
</reference>
<dbReference type="Pfam" id="PF00353">
    <property type="entry name" value="HemolysinCabind"/>
    <property type="match status" value="2"/>
</dbReference>
<evidence type="ECO:0008006" key="5">
    <source>
        <dbReference type="Google" id="ProtNLM"/>
    </source>
</evidence>
<dbReference type="PROSITE" id="PS00330">
    <property type="entry name" value="HEMOLYSIN_CALCIUM"/>
    <property type="match status" value="3"/>
</dbReference>
<dbReference type="InterPro" id="IPR018511">
    <property type="entry name" value="Hemolysin-typ_Ca-bd_CS"/>
</dbReference>
<evidence type="ECO:0000313" key="4">
    <source>
        <dbReference type="Proteomes" id="UP001193501"/>
    </source>
</evidence>
<comment type="caution">
    <text evidence="3">The sequence shown here is derived from an EMBL/GenBank/DDBJ whole genome shotgun (WGS) entry which is preliminary data.</text>
</comment>
<dbReference type="PANTHER" id="PTHR38340">
    <property type="entry name" value="S-LAYER PROTEIN"/>
    <property type="match status" value="1"/>
</dbReference>
<dbReference type="PANTHER" id="PTHR38340:SF1">
    <property type="entry name" value="S-LAYER PROTEIN"/>
    <property type="match status" value="1"/>
</dbReference>
<dbReference type="InterPro" id="IPR001343">
    <property type="entry name" value="Hemolysn_Ca-bd"/>
</dbReference>
<dbReference type="SUPFAM" id="SSF51120">
    <property type="entry name" value="beta-Roll"/>
    <property type="match status" value="1"/>
</dbReference>
<name>A0AAE4YEV9_9RHOB</name>
<evidence type="ECO:0000313" key="3">
    <source>
        <dbReference type="EMBL" id="NBZ90101.1"/>
    </source>
</evidence>
<dbReference type="PRINTS" id="PR00313">
    <property type="entry name" value="CABNDNGRPT"/>
</dbReference>
<keyword evidence="4" id="KW-1185">Reference proteome</keyword>
<protein>
    <recommendedName>
        <fullName evidence="5">Calcium-binding protein</fullName>
    </recommendedName>
</protein>
<dbReference type="Proteomes" id="UP001193501">
    <property type="component" value="Unassembled WGS sequence"/>
</dbReference>
<dbReference type="InterPro" id="IPR017853">
    <property type="entry name" value="GH"/>
</dbReference>
<evidence type="ECO:0000256" key="1">
    <source>
        <dbReference type="ARBA" id="ARBA00004613"/>
    </source>
</evidence>
<dbReference type="SUPFAM" id="SSF51445">
    <property type="entry name" value="(Trans)glycosidases"/>
    <property type="match status" value="1"/>
</dbReference>